<dbReference type="Pfam" id="PF03601">
    <property type="entry name" value="Cons_hypoth698"/>
    <property type="match status" value="1"/>
</dbReference>
<comment type="subcellular location">
    <subcellularLocation>
        <location evidence="1">Cell membrane</location>
        <topology evidence="1">Multi-pass membrane protein</topology>
    </subcellularLocation>
</comment>
<feature type="transmembrane region" description="Helical" evidence="7">
    <location>
        <begin position="112"/>
        <end position="130"/>
    </location>
</feature>
<evidence type="ECO:0000313" key="9">
    <source>
        <dbReference type="Proteomes" id="UP000188235"/>
    </source>
</evidence>
<feature type="transmembrane region" description="Helical" evidence="7">
    <location>
        <begin position="263"/>
        <end position="281"/>
    </location>
</feature>
<evidence type="ECO:0000313" key="8">
    <source>
        <dbReference type="EMBL" id="AQP49581.1"/>
    </source>
</evidence>
<evidence type="ECO:0000256" key="3">
    <source>
        <dbReference type="ARBA" id="ARBA00022475"/>
    </source>
</evidence>
<comment type="similarity">
    <text evidence="2">Belongs to the UPF0324 family.</text>
</comment>
<keyword evidence="3" id="KW-1003">Cell membrane</keyword>
<feature type="transmembrane region" description="Helical" evidence="7">
    <location>
        <begin position="322"/>
        <end position="344"/>
    </location>
</feature>
<gene>
    <name evidence="8" type="ORF">BW733_00755</name>
</gene>
<name>A0A1Q2CU05_9ACTN</name>
<organism evidence="8 9">
    <name type="scientific">Tessaracoccus flavescens</name>
    <dbReference type="NCBI Taxonomy" id="399497"/>
    <lineage>
        <taxon>Bacteria</taxon>
        <taxon>Bacillati</taxon>
        <taxon>Actinomycetota</taxon>
        <taxon>Actinomycetes</taxon>
        <taxon>Propionibacteriales</taxon>
        <taxon>Propionibacteriaceae</taxon>
        <taxon>Tessaracoccus</taxon>
    </lineage>
</organism>
<dbReference type="InterPro" id="IPR018383">
    <property type="entry name" value="UPF0324_pro"/>
</dbReference>
<reference evidence="8 9" key="1">
    <citation type="journal article" date="2008" name="Int. J. Syst. Evol. Microbiol.">
        <title>Tessaracoccus flavescens sp. nov., isolated from marine sediment.</title>
        <authorList>
            <person name="Lee D.W."/>
            <person name="Lee S.D."/>
        </authorList>
    </citation>
    <scope>NUCLEOTIDE SEQUENCE [LARGE SCALE GENOMIC DNA]</scope>
    <source>
        <strain evidence="8 9">SST-39T</strain>
    </source>
</reference>
<keyword evidence="5 7" id="KW-1133">Transmembrane helix</keyword>
<dbReference type="AlphaFoldDB" id="A0A1Q2CU05"/>
<feature type="transmembrane region" description="Helical" evidence="7">
    <location>
        <begin position="202"/>
        <end position="221"/>
    </location>
</feature>
<dbReference type="GO" id="GO:0005886">
    <property type="term" value="C:plasma membrane"/>
    <property type="evidence" value="ECO:0007669"/>
    <property type="project" value="UniProtKB-SubCell"/>
</dbReference>
<sequence>MPGCGTDVYRRAGHWGWVEAMTTETLQRTTSIAPGLALTALAVAVSCGVSRVGVSALLVAIVLGVAAGNLFRLPASIEPGLAFASKRLLRAGIVVLGLQLTLGDIWALGPGMIGVVVAVVCVGISSTLWLGRRMGVPRDQRLLIACGFSICGAAAVAAVDGVIDAEDDEVVSAVGLVVAFGTGMIGLVPAVAALLQLSPATAGLWAGASIHEVAQVVAVGGSLGAAALSAAVVVKLARVLLLAPVMAIVSLQRRRSGGSRPALVPLFVLGFLAMVALRSTGVVPDGAAAAASTVQTVLLAAAMFALGTGARLSAFRRLGARPVALATASTLVVGGVALGGTLLVA</sequence>
<feature type="transmembrane region" description="Helical" evidence="7">
    <location>
        <begin position="287"/>
        <end position="310"/>
    </location>
</feature>
<feature type="transmembrane region" description="Helical" evidence="7">
    <location>
        <begin position="142"/>
        <end position="159"/>
    </location>
</feature>
<protein>
    <recommendedName>
        <fullName evidence="10">Sulfate exporter family transporter</fullName>
    </recommendedName>
</protein>
<evidence type="ECO:0000256" key="4">
    <source>
        <dbReference type="ARBA" id="ARBA00022692"/>
    </source>
</evidence>
<dbReference type="PANTHER" id="PTHR30106:SF2">
    <property type="entry name" value="UPF0324 INNER MEMBRANE PROTEIN YEIH"/>
    <property type="match status" value="1"/>
</dbReference>
<evidence type="ECO:0000256" key="1">
    <source>
        <dbReference type="ARBA" id="ARBA00004651"/>
    </source>
</evidence>
<dbReference type="EMBL" id="CP019607">
    <property type="protein sequence ID" value="AQP49581.1"/>
    <property type="molecule type" value="Genomic_DNA"/>
</dbReference>
<proteinExistence type="inferred from homology"/>
<feature type="transmembrane region" description="Helical" evidence="7">
    <location>
        <begin position="227"/>
        <end position="251"/>
    </location>
</feature>
<keyword evidence="6 7" id="KW-0472">Membrane</keyword>
<evidence type="ECO:0000256" key="6">
    <source>
        <dbReference type="ARBA" id="ARBA00023136"/>
    </source>
</evidence>
<keyword evidence="4 7" id="KW-0812">Transmembrane</keyword>
<dbReference type="KEGG" id="tfa:BW733_00755"/>
<dbReference type="PANTHER" id="PTHR30106">
    <property type="entry name" value="INNER MEMBRANE PROTEIN YEIH-RELATED"/>
    <property type="match status" value="1"/>
</dbReference>
<dbReference type="Proteomes" id="UP000188235">
    <property type="component" value="Chromosome"/>
</dbReference>
<evidence type="ECO:0000256" key="5">
    <source>
        <dbReference type="ARBA" id="ARBA00022989"/>
    </source>
</evidence>
<evidence type="ECO:0000256" key="2">
    <source>
        <dbReference type="ARBA" id="ARBA00007977"/>
    </source>
</evidence>
<accession>A0A1Q2CU05</accession>
<evidence type="ECO:0000256" key="7">
    <source>
        <dbReference type="SAM" id="Phobius"/>
    </source>
</evidence>
<keyword evidence="9" id="KW-1185">Reference proteome</keyword>
<feature type="transmembrane region" description="Helical" evidence="7">
    <location>
        <begin position="171"/>
        <end position="195"/>
    </location>
</feature>
<evidence type="ECO:0008006" key="10">
    <source>
        <dbReference type="Google" id="ProtNLM"/>
    </source>
</evidence>
<feature type="transmembrane region" description="Helical" evidence="7">
    <location>
        <begin position="36"/>
        <end position="67"/>
    </location>
</feature>